<dbReference type="InterPro" id="IPR017441">
    <property type="entry name" value="Protein_kinase_ATP_BS"/>
</dbReference>
<comment type="caution">
    <text evidence="4">The sequence shown here is derived from an EMBL/GenBank/DDBJ whole genome shotgun (WGS) entry which is preliminary data.</text>
</comment>
<dbReference type="OrthoDB" id="9788659at2"/>
<reference evidence="4" key="2">
    <citation type="submission" date="2021-09" db="EMBL/GenBank/DDBJ databases">
        <authorList>
            <person name="Gilroy R."/>
        </authorList>
    </citation>
    <scope>NUCLEOTIDE SEQUENCE</scope>
    <source>
        <strain evidence="4">USAMLcec4-12693</strain>
    </source>
</reference>
<dbReference type="InterPro" id="IPR011009">
    <property type="entry name" value="Kinase-like_dom_sf"/>
</dbReference>
<evidence type="ECO:0000256" key="1">
    <source>
        <dbReference type="PROSITE-ProRule" id="PRU10141"/>
    </source>
</evidence>
<keyword evidence="2" id="KW-1133">Transmembrane helix</keyword>
<dbReference type="InterPro" id="IPR000719">
    <property type="entry name" value="Prot_kinase_dom"/>
</dbReference>
<organism evidence="4 5">
    <name type="scientific">Merdimonas faecis</name>
    <dbReference type="NCBI Taxonomy" id="1653435"/>
    <lineage>
        <taxon>Bacteria</taxon>
        <taxon>Bacillati</taxon>
        <taxon>Bacillota</taxon>
        <taxon>Clostridia</taxon>
        <taxon>Lachnospirales</taxon>
        <taxon>Lachnospiraceae</taxon>
        <taxon>Merdimonas</taxon>
    </lineage>
</organism>
<dbReference type="GO" id="GO:0004674">
    <property type="term" value="F:protein serine/threonine kinase activity"/>
    <property type="evidence" value="ECO:0007669"/>
    <property type="project" value="UniProtKB-KW"/>
</dbReference>
<keyword evidence="1" id="KW-0067">ATP-binding</keyword>
<evidence type="ECO:0000313" key="4">
    <source>
        <dbReference type="EMBL" id="HJH48844.1"/>
    </source>
</evidence>
<dbReference type="GO" id="GO:0005524">
    <property type="term" value="F:ATP binding"/>
    <property type="evidence" value="ECO:0007669"/>
    <property type="project" value="UniProtKB-UniRule"/>
</dbReference>
<dbReference type="PANTHER" id="PTHR44167">
    <property type="entry name" value="OVARIAN-SPECIFIC SERINE/THREONINE-PROTEIN KINASE LOK-RELATED"/>
    <property type="match status" value="1"/>
</dbReference>
<evidence type="ECO:0000259" key="3">
    <source>
        <dbReference type="PROSITE" id="PS50011"/>
    </source>
</evidence>
<evidence type="ECO:0000313" key="5">
    <source>
        <dbReference type="Proteomes" id="UP000813420"/>
    </source>
</evidence>
<dbReference type="Proteomes" id="UP000813420">
    <property type="component" value="Unassembled WGS sequence"/>
</dbReference>
<dbReference type="PROSITE" id="PS00109">
    <property type="entry name" value="PROTEIN_KINASE_TYR"/>
    <property type="match status" value="1"/>
</dbReference>
<accession>A0A9D3AI20</accession>
<dbReference type="PANTHER" id="PTHR44167:SF24">
    <property type="entry name" value="SERINE_THREONINE-PROTEIN KINASE CHK2"/>
    <property type="match status" value="1"/>
</dbReference>
<sequence>METKRCIFCMQEMPTEEKKCPACGKGPWQYQWKPGWIQPYAILYDRYLIGAALGEGAFGVTYLAWDEKAGEKAAIKAYKKETPGREAEFFEAAGEIPGLVKKKEVFREDGREYLALEYLEGGSLKEYLKNHRTIPASEAKDLLLPAMKAAAGLHSKGIVHCDISPDNLLFAADGKLSLIDLGAAARKGGVRTEKELKPGYAPMELYQEKEKIGPWTDIYAFCAVWYEMVTGRKAPAAPDRMKKDTLKPPSEYVRVPAGMEEVFLRGLSLEIQRRYFSMGNLLAALGDPEREKDEEDRRIWGELWIQITTEVERGSAREEKRSRVWRWVKRASVMLLVLLGVAGAGAGGLWIYGRTHPEQVLAYRLKQDRAEMLTSEWKTVEMKGSKEYEEAIAYLEEHAYEVSEYENGTKDYNLLQPAMEDWEYSEDPGECFAVKKDTAAMAVETYLGEYEEKESSFYGAVYVSTLPSYPISTTAQQTDTYRYGDRSAEICFDEKTGWVNEISLRIEKGEIEKLLPKFLYVLAPETALSDEEIQELLAYLKKEEDSVYIELNANCYLSLYLSEENVVLMDIRSR</sequence>
<dbReference type="PROSITE" id="PS50011">
    <property type="entry name" value="PROTEIN_KINASE_DOM"/>
    <property type="match status" value="1"/>
</dbReference>
<keyword evidence="4" id="KW-0723">Serine/threonine-protein kinase</keyword>
<evidence type="ECO:0000256" key="2">
    <source>
        <dbReference type="SAM" id="Phobius"/>
    </source>
</evidence>
<dbReference type="Gene3D" id="1.10.510.10">
    <property type="entry name" value="Transferase(Phosphotransferase) domain 1"/>
    <property type="match status" value="1"/>
</dbReference>
<dbReference type="Pfam" id="PF00069">
    <property type="entry name" value="Pkinase"/>
    <property type="match status" value="1"/>
</dbReference>
<feature type="binding site" evidence="1">
    <location>
        <position position="76"/>
    </location>
    <ligand>
        <name>ATP</name>
        <dbReference type="ChEBI" id="CHEBI:30616"/>
    </ligand>
</feature>
<keyword evidence="2" id="KW-0472">Membrane</keyword>
<feature type="domain" description="Protein kinase" evidence="3">
    <location>
        <begin position="47"/>
        <end position="290"/>
    </location>
</feature>
<dbReference type="CDD" id="cd14014">
    <property type="entry name" value="STKc_PknB_like"/>
    <property type="match status" value="1"/>
</dbReference>
<dbReference type="RefSeq" id="WP_070089967.1">
    <property type="nucleotide sequence ID" value="NZ_CABMJS010000025.1"/>
</dbReference>
<reference evidence="4" key="1">
    <citation type="journal article" date="2021" name="PeerJ">
        <title>Extensive microbial diversity within the chicken gut microbiome revealed by metagenomics and culture.</title>
        <authorList>
            <person name="Gilroy R."/>
            <person name="Ravi A."/>
            <person name="Getino M."/>
            <person name="Pursley I."/>
            <person name="Horton D.L."/>
            <person name="Alikhan N.F."/>
            <person name="Baker D."/>
            <person name="Gharbi K."/>
            <person name="Hall N."/>
            <person name="Watson M."/>
            <person name="Adriaenssens E.M."/>
            <person name="Foster-Nyarko E."/>
            <person name="Jarju S."/>
            <person name="Secka A."/>
            <person name="Antonio M."/>
            <person name="Oren A."/>
            <person name="Chaudhuri R.R."/>
            <person name="La Ragione R."/>
            <person name="Hildebrand F."/>
            <person name="Pallen M.J."/>
        </authorList>
    </citation>
    <scope>NUCLEOTIDE SEQUENCE</scope>
    <source>
        <strain evidence="4">USAMLcec4-12693</strain>
    </source>
</reference>
<name>A0A9D3AI20_9FIRM</name>
<dbReference type="SUPFAM" id="SSF56112">
    <property type="entry name" value="Protein kinase-like (PK-like)"/>
    <property type="match status" value="1"/>
</dbReference>
<keyword evidence="4" id="KW-0418">Kinase</keyword>
<dbReference type="PROSITE" id="PS00107">
    <property type="entry name" value="PROTEIN_KINASE_ATP"/>
    <property type="match status" value="1"/>
</dbReference>
<gene>
    <name evidence="4" type="ORF">K8V39_01095</name>
</gene>
<protein>
    <submittedName>
        <fullName evidence="4">Serine/threonine protein kinase</fullName>
    </submittedName>
</protein>
<keyword evidence="1" id="KW-0547">Nucleotide-binding</keyword>
<feature type="transmembrane region" description="Helical" evidence="2">
    <location>
        <begin position="331"/>
        <end position="352"/>
    </location>
</feature>
<dbReference type="InterPro" id="IPR008266">
    <property type="entry name" value="Tyr_kinase_AS"/>
</dbReference>
<dbReference type="EMBL" id="DYXE01000009">
    <property type="protein sequence ID" value="HJH48844.1"/>
    <property type="molecule type" value="Genomic_DNA"/>
</dbReference>
<keyword evidence="4" id="KW-0808">Transferase</keyword>
<keyword evidence="2" id="KW-0812">Transmembrane</keyword>
<proteinExistence type="predicted"/>
<dbReference type="AlphaFoldDB" id="A0A9D3AI20"/>